<dbReference type="Proteomes" id="UP000244948">
    <property type="component" value="Unassembled WGS sequence"/>
</dbReference>
<evidence type="ECO:0000313" key="6">
    <source>
        <dbReference type="EMBL" id="PWD84302.1"/>
    </source>
</evidence>
<gene>
    <name evidence="6" type="ORF">DC082_01810</name>
</gene>
<accession>A0A2U2AM56</accession>
<feature type="transmembrane region" description="Helical" evidence="4">
    <location>
        <begin position="366"/>
        <end position="386"/>
    </location>
</feature>
<evidence type="ECO:0000259" key="5">
    <source>
        <dbReference type="PROSITE" id="PS50850"/>
    </source>
</evidence>
<dbReference type="GO" id="GO:0022857">
    <property type="term" value="F:transmembrane transporter activity"/>
    <property type="evidence" value="ECO:0007669"/>
    <property type="project" value="InterPro"/>
</dbReference>
<dbReference type="SUPFAM" id="SSF103473">
    <property type="entry name" value="MFS general substrate transporter"/>
    <property type="match status" value="1"/>
</dbReference>
<dbReference type="InterPro" id="IPR020846">
    <property type="entry name" value="MFS_dom"/>
</dbReference>
<dbReference type="Pfam" id="PF07690">
    <property type="entry name" value="MFS_1"/>
    <property type="match status" value="1"/>
</dbReference>
<feature type="transmembrane region" description="Helical" evidence="4">
    <location>
        <begin position="141"/>
        <end position="161"/>
    </location>
</feature>
<comment type="caution">
    <text evidence="6">The sequence shown here is derived from an EMBL/GenBank/DDBJ whole genome shotgun (WGS) entry which is preliminary data.</text>
</comment>
<evidence type="ECO:0000256" key="3">
    <source>
        <dbReference type="ARBA" id="ARBA00023136"/>
    </source>
</evidence>
<feature type="transmembrane region" description="Helical" evidence="4">
    <location>
        <begin position="45"/>
        <end position="70"/>
    </location>
</feature>
<reference evidence="6 7" key="1">
    <citation type="journal article" date="2018" name="Genome Announc.">
        <title>Ignatzschineria cameli sp. nov., isolated from necrotic foot tissue of dromedaries (Camelus dromedarius) and associated maggots (Wohlfahrtia species) in Dubai.</title>
        <authorList>
            <person name="Tsang C.C."/>
            <person name="Tang J.Y."/>
            <person name="Fong J.Y."/>
            <person name="Kinne J."/>
            <person name="Lee H.H."/>
            <person name="Joseph M."/>
            <person name="Jose S."/>
            <person name="Schuster R.K."/>
            <person name="Tang Y."/>
            <person name="Sivakumar S."/>
            <person name="Chen J.H."/>
            <person name="Teng J.L."/>
            <person name="Lau S.K."/>
            <person name="Wernery U."/>
            <person name="Woo P.C."/>
        </authorList>
    </citation>
    <scope>NUCLEOTIDE SEQUENCE [LARGE SCALE GENOMIC DNA]</scope>
    <source>
        <strain evidence="6 7">KCTC 22643</strain>
    </source>
</reference>
<dbReference type="AlphaFoldDB" id="A0A2U2AM56"/>
<keyword evidence="2 4" id="KW-1133">Transmembrane helix</keyword>
<feature type="transmembrane region" description="Helical" evidence="4">
    <location>
        <begin position="338"/>
        <end position="360"/>
    </location>
</feature>
<dbReference type="GO" id="GO:0005886">
    <property type="term" value="C:plasma membrane"/>
    <property type="evidence" value="ECO:0007669"/>
    <property type="project" value="TreeGrafter"/>
</dbReference>
<proteinExistence type="predicted"/>
<keyword evidence="3 4" id="KW-0472">Membrane</keyword>
<evidence type="ECO:0000256" key="2">
    <source>
        <dbReference type="ARBA" id="ARBA00022989"/>
    </source>
</evidence>
<dbReference type="RefSeq" id="WP_109235502.1">
    <property type="nucleotide sequence ID" value="NZ_BMXZ01000001.1"/>
</dbReference>
<evidence type="ECO:0000313" key="7">
    <source>
        <dbReference type="Proteomes" id="UP000244948"/>
    </source>
</evidence>
<feature type="domain" description="Major facilitator superfamily (MFS) profile" evidence="5">
    <location>
        <begin position="12"/>
        <end position="392"/>
    </location>
</feature>
<feature type="transmembrane region" description="Helical" evidence="4">
    <location>
        <begin position="77"/>
        <end position="96"/>
    </location>
</feature>
<keyword evidence="1 4" id="KW-0812">Transmembrane</keyword>
<dbReference type="EMBL" id="QEWR01000002">
    <property type="protein sequence ID" value="PWD84302.1"/>
    <property type="molecule type" value="Genomic_DNA"/>
</dbReference>
<organism evidence="6 7">
    <name type="scientific">Ignatzschineria indica</name>
    <dbReference type="NCBI Taxonomy" id="472583"/>
    <lineage>
        <taxon>Bacteria</taxon>
        <taxon>Pseudomonadati</taxon>
        <taxon>Pseudomonadota</taxon>
        <taxon>Gammaproteobacteria</taxon>
        <taxon>Cardiobacteriales</taxon>
        <taxon>Ignatzschineriaceae</taxon>
        <taxon>Ignatzschineria</taxon>
    </lineage>
</organism>
<name>A0A2U2AM56_9GAMM</name>
<dbReference type="InterPro" id="IPR011701">
    <property type="entry name" value="MFS"/>
</dbReference>
<feature type="transmembrane region" description="Helical" evidence="4">
    <location>
        <begin position="303"/>
        <end position="326"/>
    </location>
</feature>
<sequence length="394" mass="43167">MQTRSLQTAVPILLMLGSAHMLNDFIQSMLTAIYPMLQELFLLDFAKIGLISLIYQCTASILQPAIGLWTDKYPKPYLLPVGMLITTSGITLLAFATSYPHLLIAAAMMGVGSSIFHPEAVRLTRIASGGRFGLAQSIFQVGGNMGSAFGPLIAGIIIVKYAHQENILYFVIAGIVALLLLSYLGHWGAEYQRNEQKVRERKITFPYGKRRTIWALIILGILIFAKYFYMANFTNYFSFYLIEKFAIERSNAVILLFLFLAAIAIGTFAGGPIGDKIGRRTVIWFSMLGTLPFTLALPHLPFMGVMICAVIIGLILASAFSAIVVFAQELVPGSVGMIAGIFFGLMFGMSGIGALFLGWLADITSLQTVFVLTSFLPIIGILTFLLPKEEEKSL</sequence>
<evidence type="ECO:0000256" key="4">
    <source>
        <dbReference type="SAM" id="Phobius"/>
    </source>
</evidence>
<dbReference type="CDD" id="cd17478">
    <property type="entry name" value="MFS_FsR"/>
    <property type="match status" value="1"/>
</dbReference>
<feature type="transmembrane region" description="Helical" evidence="4">
    <location>
        <begin position="212"/>
        <end position="230"/>
    </location>
</feature>
<dbReference type="PANTHER" id="PTHR43129:SF1">
    <property type="entry name" value="FOSMIDOMYCIN RESISTANCE PROTEIN"/>
    <property type="match status" value="1"/>
</dbReference>
<keyword evidence="7" id="KW-1185">Reference proteome</keyword>
<protein>
    <submittedName>
        <fullName evidence="6">MFS transporter</fullName>
    </submittedName>
</protein>
<feature type="transmembrane region" description="Helical" evidence="4">
    <location>
        <begin position="167"/>
        <end position="191"/>
    </location>
</feature>
<dbReference type="Gene3D" id="1.20.1250.20">
    <property type="entry name" value="MFS general substrate transporter like domains"/>
    <property type="match status" value="2"/>
</dbReference>
<evidence type="ECO:0000256" key="1">
    <source>
        <dbReference type="ARBA" id="ARBA00022692"/>
    </source>
</evidence>
<dbReference type="InterPro" id="IPR036259">
    <property type="entry name" value="MFS_trans_sf"/>
</dbReference>
<dbReference type="PROSITE" id="PS50850">
    <property type="entry name" value="MFS"/>
    <property type="match status" value="1"/>
</dbReference>
<feature type="transmembrane region" description="Helical" evidence="4">
    <location>
        <begin position="250"/>
        <end position="269"/>
    </location>
</feature>
<dbReference type="PANTHER" id="PTHR43129">
    <property type="entry name" value="FOSMIDOMYCIN RESISTANCE PROTEIN"/>
    <property type="match status" value="1"/>
</dbReference>